<evidence type="ECO:0000313" key="4">
    <source>
        <dbReference type="Proteomes" id="UP000017842"/>
    </source>
</evidence>
<feature type="domain" description="Lipid/polyisoprenoid-binding YceI-like" evidence="2">
    <location>
        <begin position="24"/>
        <end position="187"/>
    </location>
</feature>
<dbReference type="AlphaFoldDB" id="V5BVQ6"/>
<feature type="chain" id="PRO_5004733478" description="Lipid/polyisoprenoid-binding YceI-like domain-containing protein" evidence="1">
    <location>
        <begin position="22"/>
        <end position="189"/>
    </location>
</feature>
<keyword evidence="4" id="KW-1185">Reference proteome</keyword>
<dbReference type="Proteomes" id="UP000017842">
    <property type="component" value="Unassembled WGS sequence"/>
</dbReference>
<dbReference type="PATRIC" id="fig|1116472.3.peg.3571"/>
<dbReference type="Gene3D" id="2.40.128.110">
    <property type="entry name" value="Lipid/polyisoprenoid-binding, YceI-like"/>
    <property type="match status" value="1"/>
</dbReference>
<evidence type="ECO:0000259" key="2">
    <source>
        <dbReference type="SMART" id="SM00867"/>
    </source>
</evidence>
<gene>
    <name evidence="3" type="ORF">MGMO_145c00160</name>
</gene>
<proteinExistence type="predicted"/>
<protein>
    <recommendedName>
        <fullName evidence="2">Lipid/polyisoprenoid-binding YceI-like domain-containing protein</fullName>
    </recommendedName>
</protein>
<dbReference type="STRING" id="1116472.MGMO_145c00160"/>
<dbReference type="RefSeq" id="WP_023496194.1">
    <property type="nucleotide sequence ID" value="NZ_AYLO01000134.1"/>
</dbReference>
<evidence type="ECO:0000256" key="1">
    <source>
        <dbReference type="SAM" id="SignalP"/>
    </source>
</evidence>
<reference evidence="3 4" key="1">
    <citation type="journal article" date="2013" name="Genome Announc.">
        <title>Draft Genome Sequence of the Methanotrophic Gammaproteobacterium Methyloglobulus morosus DSM 22980 Strain KoM1.</title>
        <authorList>
            <person name="Poehlein A."/>
            <person name="Deutzmann J.S."/>
            <person name="Daniel R."/>
            <person name="Simeonova D.D."/>
        </authorList>
    </citation>
    <scope>NUCLEOTIDE SEQUENCE [LARGE SCALE GENOMIC DNA]</scope>
    <source>
        <strain evidence="3 4">KoM1</strain>
    </source>
</reference>
<comment type="caution">
    <text evidence="3">The sequence shown here is derived from an EMBL/GenBank/DDBJ whole genome shotgun (WGS) entry which is preliminary data.</text>
</comment>
<dbReference type="SUPFAM" id="SSF101874">
    <property type="entry name" value="YceI-like"/>
    <property type="match status" value="1"/>
</dbReference>
<evidence type="ECO:0000313" key="3">
    <source>
        <dbReference type="EMBL" id="ESS68603.1"/>
    </source>
</evidence>
<keyword evidence="1" id="KW-0732">Signal</keyword>
<dbReference type="InterPro" id="IPR036761">
    <property type="entry name" value="TTHA0802/YceI-like_sf"/>
</dbReference>
<dbReference type="Pfam" id="PF04264">
    <property type="entry name" value="YceI"/>
    <property type="match status" value="1"/>
</dbReference>
<dbReference type="PANTHER" id="PTHR34406:SF2">
    <property type="entry name" value="PERIPLASMIC PROTEIN"/>
    <property type="match status" value="1"/>
</dbReference>
<feature type="signal peptide" evidence="1">
    <location>
        <begin position="1"/>
        <end position="21"/>
    </location>
</feature>
<sequence length="189" mass="20523">MMKTSFLALMIGSTLSISAIAATTYTVDPRHTFPSFEISHLGFSIQRGRFDRTSGKVKLAPDKGTGSINIMVETASISTGLAELEKHLRGGDFLDAARYPKISFVSDKLTFNKDQLIAADGIMTLHGVSKSVHLAIDHFYCGMNLITMKNTCGANATTTIKRSDFGIDKYVPKVGDEVKIAIQVEATKD</sequence>
<dbReference type="eggNOG" id="COG2353">
    <property type="taxonomic scope" value="Bacteria"/>
</dbReference>
<dbReference type="PANTHER" id="PTHR34406">
    <property type="entry name" value="PROTEIN YCEI"/>
    <property type="match status" value="1"/>
</dbReference>
<organism evidence="3 4">
    <name type="scientific">Methyloglobulus morosus KoM1</name>
    <dbReference type="NCBI Taxonomy" id="1116472"/>
    <lineage>
        <taxon>Bacteria</taxon>
        <taxon>Pseudomonadati</taxon>
        <taxon>Pseudomonadota</taxon>
        <taxon>Gammaproteobacteria</taxon>
        <taxon>Methylococcales</taxon>
        <taxon>Methylococcaceae</taxon>
        <taxon>Methyloglobulus</taxon>
    </lineage>
</organism>
<accession>V5BVQ6</accession>
<dbReference type="EMBL" id="AYLO01000134">
    <property type="protein sequence ID" value="ESS68603.1"/>
    <property type="molecule type" value="Genomic_DNA"/>
</dbReference>
<name>V5BVQ6_9GAMM</name>
<dbReference type="InterPro" id="IPR007372">
    <property type="entry name" value="Lipid/polyisoprenoid-bd_YceI"/>
</dbReference>
<dbReference type="SMART" id="SM00867">
    <property type="entry name" value="YceI"/>
    <property type="match status" value="1"/>
</dbReference>